<feature type="compositionally biased region" description="Basic and acidic residues" evidence="2">
    <location>
        <begin position="233"/>
        <end position="245"/>
    </location>
</feature>
<feature type="compositionally biased region" description="Polar residues" evidence="2">
    <location>
        <begin position="346"/>
        <end position="358"/>
    </location>
</feature>
<sequence>MGDRDDGTLRASRYKPVLIRDRLYNVWLRVSPHEFTVHLENDETGDHWYNTFTPDYVAEMTRKTGSQRRYPVFVSMLVAAVDNTSSRREAKSDAAGVKLDILFVDDLERMRTEAGYRQEAVEATIQNVRSNSRCFLVVAYTVEFENTFYPLSLNKSEEPSTPLEEWLAHSYRHVRAELRRLQERGTTPRSSHSASKAAADEIASLKATIEKLEAEKRTALRAAEIAVSERNKIHDQLSRQSERLESGASATRTSRHKSTRSAGYDQYPEYLATSRRTSRSQSLSRHGSRAGSATGVMTSGKSSRRHRTTSPAASTRLSGSQASARSLSASLRTSSRQSPALISSRRPATSYVNTSSNPYRAARSISRSLSASEFSDTPTSQYLSRTRADSSSRRHRSRVEEPTRRRRREHRSAEYYEEPQQTRRSGSRASSSGGARRSHDVRDDERAAELVESIARLHHRTSRR</sequence>
<proteinExistence type="predicted"/>
<feature type="region of interest" description="Disordered" evidence="2">
    <location>
        <begin position="233"/>
        <end position="447"/>
    </location>
</feature>
<dbReference type="AlphaFoldDB" id="A0A4Z1ST98"/>
<keyword evidence="4" id="KW-1185">Reference proteome</keyword>
<name>A0A4Z1ST98_GIAMU</name>
<feature type="compositionally biased region" description="Low complexity" evidence="2">
    <location>
        <begin position="273"/>
        <end position="285"/>
    </location>
</feature>
<evidence type="ECO:0000313" key="3">
    <source>
        <dbReference type="EMBL" id="TNJ29124.1"/>
    </source>
</evidence>
<dbReference type="EMBL" id="VDLU01000002">
    <property type="protein sequence ID" value="TNJ29124.1"/>
    <property type="molecule type" value="Genomic_DNA"/>
</dbReference>
<dbReference type="CDD" id="cd22284">
    <property type="entry name" value="HD_CCDC61_N"/>
    <property type="match status" value="1"/>
</dbReference>
<comment type="caution">
    <text evidence="3">The sequence shown here is derived from an EMBL/GenBank/DDBJ whole genome shotgun (WGS) entry which is preliminary data.</text>
</comment>
<reference evidence="3 4" key="1">
    <citation type="submission" date="2019-05" db="EMBL/GenBank/DDBJ databases">
        <title>The compact genome of Giardia muris reveals important steps in the evolution of intestinal protozoan parasites.</title>
        <authorList>
            <person name="Xu F."/>
            <person name="Jimenez-Gonzalez A."/>
            <person name="Einarsson E."/>
            <person name="Astvaldsson A."/>
            <person name="Peirasmaki D."/>
            <person name="Eckmann L."/>
            <person name="Andersson J.O."/>
            <person name="Svard S.G."/>
            <person name="Jerlstrom-Hultqvist J."/>
        </authorList>
    </citation>
    <scope>NUCLEOTIDE SEQUENCE [LARGE SCALE GENOMIC DNA]</scope>
    <source>
        <strain evidence="3 4">Roberts-Thomson</strain>
    </source>
</reference>
<evidence type="ECO:0000313" key="4">
    <source>
        <dbReference type="Proteomes" id="UP000315496"/>
    </source>
</evidence>
<feature type="compositionally biased region" description="Basic and acidic residues" evidence="2">
    <location>
        <begin position="386"/>
        <end position="403"/>
    </location>
</feature>
<feature type="compositionally biased region" description="Low complexity" evidence="2">
    <location>
        <begin position="360"/>
        <end position="372"/>
    </location>
</feature>
<keyword evidence="1" id="KW-0175">Coiled coil</keyword>
<dbReference type="OrthoDB" id="568137at2759"/>
<dbReference type="VEuPathDB" id="GiardiaDB:GMRT_11777"/>
<feature type="compositionally biased region" description="Low complexity" evidence="2">
    <location>
        <begin position="316"/>
        <end position="338"/>
    </location>
</feature>
<dbReference type="Proteomes" id="UP000315496">
    <property type="component" value="Chromosome 2"/>
</dbReference>
<gene>
    <name evidence="3" type="ORF">GMRT_11777</name>
</gene>
<feature type="compositionally biased region" description="Basic and acidic residues" evidence="2">
    <location>
        <begin position="437"/>
        <end position="447"/>
    </location>
</feature>
<feature type="compositionally biased region" description="Low complexity" evidence="2">
    <location>
        <begin position="423"/>
        <end position="435"/>
    </location>
</feature>
<feature type="coiled-coil region" evidence="1">
    <location>
        <begin position="195"/>
        <end position="229"/>
    </location>
</feature>
<evidence type="ECO:0000256" key="2">
    <source>
        <dbReference type="SAM" id="MobiDB-lite"/>
    </source>
</evidence>
<evidence type="ECO:0000256" key="1">
    <source>
        <dbReference type="SAM" id="Coils"/>
    </source>
</evidence>
<accession>A0A4Z1ST98</accession>
<dbReference type="InterPro" id="IPR049733">
    <property type="entry name" value="CCDC61_N"/>
</dbReference>
<protein>
    <submittedName>
        <fullName evidence="3">Uncharacterized protein</fullName>
    </submittedName>
</protein>
<organism evidence="3 4">
    <name type="scientific">Giardia muris</name>
    <dbReference type="NCBI Taxonomy" id="5742"/>
    <lineage>
        <taxon>Eukaryota</taxon>
        <taxon>Metamonada</taxon>
        <taxon>Diplomonadida</taxon>
        <taxon>Hexamitidae</taxon>
        <taxon>Giardiinae</taxon>
        <taxon>Giardia</taxon>
    </lineage>
</organism>
<feature type="compositionally biased region" description="Polar residues" evidence="2">
    <location>
        <begin position="373"/>
        <end position="383"/>
    </location>
</feature>